<keyword evidence="5 8" id="KW-0863">Zinc-finger</keyword>
<dbReference type="GO" id="GO:0016567">
    <property type="term" value="P:protein ubiquitination"/>
    <property type="evidence" value="ECO:0007669"/>
    <property type="project" value="TreeGrafter"/>
</dbReference>
<keyword evidence="4" id="KW-0479">Metal-binding</keyword>
<dbReference type="InterPro" id="IPR013083">
    <property type="entry name" value="Znf_RING/FYVE/PHD"/>
</dbReference>
<dbReference type="PANTHER" id="PTHR15710:SF108">
    <property type="entry name" value="OS03G0286100 PROTEIN"/>
    <property type="match status" value="1"/>
</dbReference>
<dbReference type="Gene3D" id="3.30.40.10">
    <property type="entry name" value="Zinc/RING finger domain, C3HC4 (zinc finger)"/>
    <property type="match status" value="1"/>
</dbReference>
<keyword evidence="7" id="KW-0862">Zinc</keyword>
<dbReference type="PANTHER" id="PTHR15710">
    <property type="entry name" value="E3 UBIQUITIN-PROTEIN LIGASE PRAJA"/>
    <property type="match status" value="1"/>
</dbReference>
<feature type="domain" description="RING-type" evidence="10">
    <location>
        <begin position="382"/>
        <end position="423"/>
    </location>
</feature>
<keyword evidence="3" id="KW-0808">Transferase</keyword>
<organism evidence="11 12">
    <name type="scientific">Musa balbisiana</name>
    <name type="common">Banana</name>
    <dbReference type="NCBI Taxonomy" id="52838"/>
    <lineage>
        <taxon>Eukaryota</taxon>
        <taxon>Viridiplantae</taxon>
        <taxon>Streptophyta</taxon>
        <taxon>Embryophyta</taxon>
        <taxon>Tracheophyta</taxon>
        <taxon>Spermatophyta</taxon>
        <taxon>Magnoliopsida</taxon>
        <taxon>Liliopsida</taxon>
        <taxon>Zingiberales</taxon>
        <taxon>Musaceae</taxon>
        <taxon>Musa</taxon>
    </lineage>
</organism>
<reference evidence="11 12" key="1">
    <citation type="journal article" date="2019" name="Nat. Plants">
        <title>Genome sequencing of Musa balbisiana reveals subgenome evolution and function divergence in polyploid bananas.</title>
        <authorList>
            <person name="Yao X."/>
        </authorList>
    </citation>
    <scope>NUCLEOTIDE SEQUENCE [LARGE SCALE GENOMIC DNA]</scope>
    <source>
        <strain evidence="12">cv. DH-PKW</strain>
        <tissue evidence="11">Leaves</tissue>
    </source>
</reference>
<evidence type="ECO:0000313" key="11">
    <source>
        <dbReference type="EMBL" id="THU47243.1"/>
    </source>
</evidence>
<gene>
    <name evidence="11" type="ORF">C4D60_Mb09t13450</name>
</gene>
<dbReference type="SUPFAM" id="SSF57850">
    <property type="entry name" value="RING/U-box"/>
    <property type="match status" value="1"/>
</dbReference>
<sequence>MADGRDLFFVTDDLSTHLSAPASSWSSPSASRIPAAVPDSFVPVFSSGPSFRDPDSDSSSGHSDYSDDDHSILSLDVFRRRRLRHQEPSFVYGTAMDHPFPEPFGSPVFRVSVGPEEIGTPACLGVGLRPRFDREEDDDNTAEDADREVVVPDWATDDFFVGRRSSPSDSIEFSRARPMDSWDLRVAGFDSDSDSDEQIVAMGNEQIVAIGMNSDDGEERYRISDDLGLPFCWEGLQLGDDRRDDNEGFEWEEIDRQDEERDVLGIMVLGNEGRSDEIRRYSDDQVEHEHEGLVRNVDWEVLLAVNNLGRITLDPDDVEPYFEDQDGLVYTSDYESFEVLFTQFGEQDNNPKGSPPAAKSVVENLPSVVLMKEDTADVDAVCAVCKDGILNEERVKRLPCFHHYHEECILPWLGIRNTCPLCRFELQTDDPEYEKQKARRADASVILHNEGRLRTALILMRYLVIAWDCFGSHSQLNGLSAAVGRIHRNWKQQR</sequence>
<keyword evidence="12" id="KW-1185">Reference proteome</keyword>
<feature type="region of interest" description="Disordered" evidence="9">
    <location>
        <begin position="48"/>
        <end position="68"/>
    </location>
</feature>
<dbReference type="Proteomes" id="UP000317650">
    <property type="component" value="Chromosome 9"/>
</dbReference>
<comment type="caution">
    <text evidence="11">The sequence shown here is derived from an EMBL/GenBank/DDBJ whole genome shotgun (WGS) entry which is preliminary data.</text>
</comment>
<evidence type="ECO:0000256" key="9">
    <source>
        <dbReference type="SAM" id="MobiDB-lite"/>
    </source>
</evidence>
<evidence type="ECO:0000256" key="2">
    <source>
        <dbReference type="ARBA" id="ARBA00012483"/>
    </source>
</evidence>
<evidence type="ECO:0000256" key="5">
    <source>
        <dbReference type="ARBA" id="ARBA00022771"/>
    </source>
</evidence>
<evidence type="ECO:0000259" key="10">
    <source>
        <dbReference type="PROSITE" id="PS50089"/>
    </source>
</evidence>
<comment type="catalytic activity">
    <reaction evidence="1">
        <text>S-ubiquitinyl-[E2 ubiquitin-conjugating enzyme]-L-cysteine + [acceptor protein]-L-lysine = [E2 ubiquitin-conjugating enzyme]-L-cysteine + N(6)-ubiquitinyl-[acceptor protein]-L-lysine.</text>
        <dbReference type="EC" id="2.3.2.27"/>
    </reaction>
</comment>
<dbReference type="FunFam" id="3.30.40.10:FF:000022">
    <property type="entry name" value="E3 ubiquitin-protein ligase RING1-like"/>
    <property type="match status" value="1"/>
</dbReference>
<protein>
    <recommendedName>
        <fullName evidence="2">RING-type E3 ubiquitin transferase</fullName>
        <ecNumber evidence="2">2.3.2.27</ecNumber>
    </recommendedName>
</protein>
<keyword evidence="6" id="KW-0833">Ubl conjugation pathway</keyword>
<dbReference type="Pfam" id="PF13639">
    <property type="entry name" value="zf-RING_2"/>
    <property type="match status" value="1"/>
</dbReference>
<accession>A0A4S8IG85</accession>
<name>A0A4S8IG85_MUSBA</name>
<dbReference type="GO" id="GO:0061630">
    <property type="term" value="F:ubiquitin protein ligase activity"/>
    <property type="evidence" value="ECO:0007669"/>
    <property type="project" value="UniProtKB-EC"/>
</dbReference>
<dbReference type="GO" id="GO:0005737">
    <property type="term" value="C:cytoplasm"/>
    <property type="evidence" value="ECO:0007669"/>
    <property type="project" value="TreeGrafter"/>
</dbReference>
<dbReference type="PROSITE" id="PS50089">
    <property type="entry name" value="ZF_RING_2"/>
    <property type="match status" value="1"/>
</dbReference>
<evidence type="ECO:0000313" key="12">
    <source>
        <dbReference type="Proteomes" id="UP000317650"/>
    </source>
</evidence>
<feature type="compositionally biased region" description="Low complexity" evidence="9">
    <location>
        <begin position="48"/>
        <end position="63"/>
    </location>
</feature>
<evidence type="ECO:0000256" key="7">
    <source>
        <dbReference type="ARBA" id="ARBA00022833"/>
    </source>
</evidence>
<dbReference type="GO" id="GO:0008270">
    <property type="term" value="F:zinc ion binding"/>
    <property type="evidence" value="ECO:0007669"/>
    <property type="project" value="UniProtKB-KW"/>
</dbReference>
<evidence type="ECO:0000256" key="6">
    <source>
        <dbReference type="ARBA" id="ARBA00022786"/>
    </source>
</evidence>
<dbReference type="AlphaFoldDB" id="A0A4S8IG85"/>
<dbReference type="SMART" id="SM00184">
    <property type="entry name" value="RING"/>
    <property type="match status" value="1"/>
</dbReference>
<evidence type="ECO:0000256" key="8">
    <source>
        <dbReference type="PROSITE-ProRule" id="PRU00175"/>
    </source>
</evidence>
<evidence type="ECO:0000256" key="1">
    <source>
        <dbReference type="ARBA" id="ARBA00000900"/>
    </source>
</evidence>
<proteinExistence type="predicted"/>
<dbReference type="EC" id="2.3.2.27" evidence="2"/>
<evidence type="ECO:0000256" key="3">
    <source>
        <dbReference type="ARBA" id="ARBA00022679"/>
    </source>
</evidence>
<dbReference type="STRING" id="52838.A0A4S8IG85"/>
<dbReference type="EMBL" id="PYDT01000010">
    <property type="protein sequence ID" value="THU47243.1"/>
    <property type="molecule type" value="Genomic_DNA"/>
</dbReference>
<evidence type="ECO:0000256" key="4">
    <source>
        <dbReference type="ARBA" id="ARBA00022723"/>
    </source>
</evidence>
<dbReference type="InterPro" id="IPR001841">
    <property type="entry name" value="Znf_RING"/>
</dbReference>